<evidence type="ECO:0000313" key="2">
    <source>
        <dbReference type="EMBL" id="MBB5660992.1"/>
    </source>
</evidence>
<evidence type="ECO:0000313" key="3">
    <source>
        <dbReference type="Proteomes" id="UP000548978"/>
    </source>
</evidence>
<keyword evidence="3" id="KW-1185">Reference proteome</keyword>
<name>A0A7W9A4C3_9CAUL</name>
<sequence length="57" mass="6006">MDPDNREWLEGARLISIGVVAAVVSAGLVIGFGRAVITDEADRPVARAEILISASTR</sequence>
<keyword evidence="1" id="KW-1133">Transmembrane helix</keyword>
<evidence type="ECO:0000256" key="1">
    <source>
        <dbReference type="SAM" id="Phobius"/>
    </source>
</evidence>
<dbReference type="Proteomes" id="UP000548978">
    <property type="component" value="Unassembled WGS sequence"/>
</dbReference>
<organism evidence="2 3">
    <name type="scientific">Brevundimonas halotolerans</name>
    <dbReference type="NCBI Taxonomy" id="69670"/>
    <lineage>
        <taxon>Bacteria</taxon>
        <taxon>Pseudomonadati</taxon>
        <taxon>Pseudomonadota</taxon>
        <taxon>Alphaproteobacteria</taxon>
        <taxon>Caulobacterales</taxon>
        <taxon>Caulobacteraceae</taxon>
        <taxon>Brevundimonas</taxon>
    </lineage>
</organism>
<dbReference type="EMBL" id="JACIJB010000007">
    <property type="protein sequence ID" value="MBB5660992.1"/>
    <property type="molecule type" value="Genomic_DNA"/>
</dbReference>
<comment type="caution">
    <text evidence="2">The sequence shown here is derived from an EMBL/GenBank/DDBJ whole genome shotgun (WGS) entry which is preliminary data.</text>
</comment>
<protein>
    <submittedName>
        <fullName evidence="2">Uncharacterized protein</fullName>
    </submittedName>
</protein>
<dbReference type="AlphaFoldDB" id="A0A7W9A4C3"/>
<proteinExistence type="predicted"/>
<keyword evidence="1" id="KW-0472">Membrane</keyword>
<feature type="transmembrane region" description="Helical" evidence="1">
    <location>
        <begin position="12"/>
        <end position="37"/>
    </location>
</feature>
<dbReference type="RefSeq" id="WP_164462017.1">
    <property type="nucleotide sequence ID" value="NZ_JACIJB010000007.1"/>
</dbReference>
<keyword evidence="1" id="KW-0812">Transmembrane</keyword>
<gene>
    <name evidence="2" type="ORF">FHS65_001750</name>
</gene>
<accession>A0A7W9A4C3</accession>
<reference evidence="2 3" key="1">
    <citation type="submission" date="2020-08" db="EMBL/GenBank/DDBJ databases">
        <title>Genomic Encyclopedia of Type Strains, Phase IV (KMG-IV): sequencing the most valuable type-strain genomes for metagenomic binning, comparative biology and taxonomic classification.</title>
        <authorList>
            <person name="Goeker M."/>
        </authorList>
    </citation>
    <scope>NUCLEOTIDE SEQUENCE [LARGE SCALE GENOMIC DNA]</scope>
    <source>
        <strain evidence="2 3">DSM 24448</strain>
    </source>
</reference>